<dbReference type="Gene3D" id="3.40.50.720">
    <property type="entry name" value="NAD(P)-binding Rossmann-like Domain"/>
    <property type="match status" value="1"/>
</dbReference>
<dbReference type="PANTHER" id="PTHR43073:SF2">
    <property type="entry name" value="DIHYDROPYRIMIDINE DEHYDROGENASE [NADP(+)]"/>
    <property type="match status" value="1"/>
</dbReference>
<protein>
    <recommendedName>
        <fullName evidence="12">dihydrouracil dehydrogenase (NAD(+))</fullName>
        <ecNumber evidence="12">1.3.1.1</ecNumber>
    </recommendedName>
</protein>
<dbReference type="PROSITE" id="PS00198">
    <property type="entry name" value="4FE4S_FER_1"/>
    <property type="match status" value="1"/>
</dbReference>
<comment type="cofactor">
    <cofactor evidence="1">
        <name>FMN</name>
        <dbReference type="ChEBI" id="CHEBI:58210"/>
    </cofactor>
</comment>
<dbReference type="SUPFAM" id="SSF46548">
    <property type="entry name" value="alpha-helical ferredoxin"/>
    <property type="match status" value="1"/>
</dbReference>
<keyword evidence="5" id="KW-0560">Oxidoreductase</keyword>
<comment type="subunit">
    <text evidence="11">Heterotetramer of 2 PreA and 2 PreT subunits.</text>
</comment>
<evidence type="ECO:0000256" key="10">
    <source>
        <dbReference type="ARBA" id="ARBA00049578"/>
    </source>
</evidence>
<dbReference type="SUPFAM" id="SSF51971">
    <property type="entry name" value="Nucleotide-binding domain"/>
    <property type="match status" value="1"/>
</dbReference>
<evidence type="ECO:0000256" key="1">
    <source>
        <dbReference type="ARBA" id="ARBA00001917"/>
    </source>
</evidence>
<evidence type="ECO:0000256" key="2">
    <source>
        <dbReference type="ARBA" id="ARBA00022630"/>
    </source>
</evidence>
<dbReference type="SUPFAM" id="SSF51395">
    <property type="entry name" value="FMN-linked oxidoreductases"/>
    <property type="match status" value="1"/>
</dbReference>
<evidence type="ECO:0000256" key="12">
    <source>
        <dbReference type="ARBA" id="ARBA00049728"/>
    </source>
</evidence>
<name>A0A1J1DQX5_9BACT</name>
<evidence type="ECO:0000256" key="5">
    <source>
        <dbReference type="ARBA" id="ARBA00023002"/>
    </source>
</evidence>
<dbReference type="PANTHER" id="PTHR43073">
    <property type="entry name" value="DIHYDROPYRIMIDINE DEHYDROGENASE [NADP(+)]"/>
    <property type="match status" value="1"/>
</dbReference>
<keyword evidence="2" id="KW-0285">Flavoprotein</keyword>
<reference evidence="14 15" key="1">
    <citation type="journal article" date="2017" name="ISME J.">
        <title>Genome of 'Ca. Desulfovibrio trichonymphae', an H2-oxidizing bacterium in a tripartite symbiotic system within a protist cell in the termite gut.</title>
        <authorList>
            <person name="Kuwahara H."/>
            <person name="Yuki M."/>
            <person name="Izawa K."/>
            <person name="Ohkuma M."/>
            <person name="Hongoh Y."/>
        </authorList>
    </citation>
    <scope>NUCLEOTIDE SEQUENCE [LARGE SCALE GENOMIC DNA]</scope>
    <source>
        <strain evidence="14 15">Rs-N31</strain>
    </source>
</reference>
<evidence type="ECO:0000256" key="4">
    <source>
        <dbReference type="ARBA" id="ARBA00022723"/>
    </source>
</evidence>
<dbReference type="OrthoDB" id="9810782at2"/>
<evidence type="ECO:0000256" key="8">
    <source>
        <dbReference type="ARBA" id="ARBA00047685"/>
    </source>
</evidence>
<feature type="domain" description="4Fe-4S ferredoxin-type" evidence="13">
    <location>
        <begin position="698"/>
        <end position="729"/>
    </location>
</feature>
<keyword evidence="6" id="KW-0408">Iron</keyword>
<keyword evidence="15" id="KW-1185">Reference proteome</keyword>
<dbReference type="Pfam" id="PF14691">
    <property type="entry name" value="Fer4_20"/>
    <property type="match status" value="1"/>
</dbReference>
<dbReference type="EMBL" id="AP017368">
    <property type="protein sequence ID" value="BAV92247.1"/>
    <property type="molecule type" value="Genomic_DNA"/>
</dbReference>
<dbReference type="Pfam" id="PF13450">
    <property type="entry name" value="NAD_binding_8"/>
    <property type="match status" value="1"/>
</dbReference>
<keyword evidence="3" id="KW-0288">FMN</keyword>
<dbReference type="Proteomes" id="UP000242645">
    <property type="component" value="Chromosome"/>
</dbReference>
<keyword evidence="7" id="KW-0411">Iron-sulfur</keyword>
<dbReference type="AlphaFoldDB" id="A0A1J1DQX5"/>
<evidence type="ECO:0000313" key="14">
    <source>
        <dbReference type="EMBL" id="BAV92247.1"/>
    </source>
</evidence>
<evidence type="ECO:0000256" key="3">
    <source>
        <dbReference type="ARBA" id="ARBA00022643"/>
    </source>
</evidence>
<evidence type="ECO:0000256" key="6">
    <source>
        <dbReference type="ARBA" id="ARBA00023004"/>
    </source>
</evidence>
<evidence type="ECO:0000313" key="15">
    <source>
        <dbReference type="Proteomes" id="UP000242645"/>
    </source>
</evidence>
<dbReference type="InterPro" id="IPR009051">
    <property type="entry name" value="Helical_ferredxn"/>
</dbReference>
<feature type="domain" description="4Fe-4S ferredoxin-type" evidence="13">
    <location>
        <begin position="759"/>
        <end position="790"/>
    </location>
</feature>
<dbReference type="RefSeq" id="WP_096399758.1">
    <property type="nucleotide sequence ID" value="NZ_AP017368.1"/>
</dbReference>
<evidence type="ECO:0000259" key="13">
    <source>
        <dbReference type="PROSITE" id="PS51379"/>
    </source>
</evidence>
<evidence type="ECO:0000256" key="11">
    <source>
        <dbReference type="ARBA" id="ARBA00049714"/>
    </source>
</evidence>
<sequence>MASDHMHGLSAEQLLKWILDDLERGSVFGIVKDLFFIPKADDPFRMKRYNVTLETPLGVAAGPHSQMAQNIVAAWFCGARYMELKTVQVLDAITVTKPCIDMEDEGYNCEWSQELSLDNSYDEYLKAWILLHILHHRMGFVGKPGMIFNMSVGYSMEGILNPKVQRFLDSMQDASKDVQAIKQRLAPLYPAVADIDIPGCISDNLTISCMHGCPPDEVEKITLYFIKECKLNTTLKMNPTLLGPNCLRGILNNTLGYKVEVPDIAFEHDLPYEEALRIIKSCREAGVRVGKPFSIKLTNTLETINAEQNLPDSEKMVYMSGRSLHPLSIAVAERLQKDFAGGLDISFCAGVDALNVADTLACGFTPITMCSDLLKPGGYGRLAQYIFNLRQALKDAKANSIEAFIVSRAKAGGHKSAILKNLEAYATQVTAESSRYAKAGGSGDVKNSCPLPVLDCAAAPCMSACPAQQPVPAYLAHAASGDLDGALKAVYTTNPFPNVLGKMCNQVCRSKCMRGHYDEGLHIRDIKRCAAEQSKGKAVKPAPFNGRMVAVVGGGVAGLTCAYYLALSGCKVSVYEATDALGGYILSKMTREAERIAKDVDAILALGVKVHINHRVDEAMDKLKASCSAVYNATTGSRLSLVESVGCGRRAAMDILSRLEIIPLVQSTHSTGLDYTALRAKQAYRVAPHGKTTACENAAEEADRCLQCDRYCGICVSVCPNRANVLFASQIRSYPMQEAVRAKEGVRIVTVAQGSVRLPWQVVNLGDFCNECGNCEAFCPSMDAPYRIKYRLHLSEKSFSADQNGLLRLSATVTEGKRQGENFSLCAEPDVYVYKDRHMRVKLDRLSLAALEVELLDKKASSASLLQAVQAVIFSELTAGTSTVCAALQ</sequence>
<dbReference type="GO" id="GO:0051536">
    <property type="term" value="F:iron-sulfur cluster binding"/>
    <property type="evidence" value="ECO:0007669"/>
    <property type="project" value="UniProtKB-KW"/>
</dbReference>
<dbReference type="PROSITE" id="PS51379">
    <property type="entry name" value="4FE4S_FER_2"/>
    <property type="match status" value="2"/>
</dbReference>
<comment type="catalytic activity">
    <reaction evidence="9">
        <text>5,6-dihydrouracil + NAD(+) = uracil + NADH + H(+)</text>
        <dbReference type="Rhea" id="RHEA:20189"/>
        <dbReference type="ChEBI" id="CHEBI:15378"/>
        <dbReference type="ChEBI" id="CHEBI:15901"/>
        <dbReference type="ChEBI" id="CHEBI:17568"/>
        <dbReference type="ChEBI" id="CHEBI:57540"/>
        <dbReference type="ChEBI" id="CHEBI:57945"/>
        <dbReference type="EC" id="1.3.1.1"/>
    </reaction>
</comment>
<organism evidence="14 15">
    <name type="scientific">Candidatus Desulfovibrio trichonymphae</name>
    <dbReference type="NCBI Taxonomy" id="1725232"/>
    <lineage>
        <taxon>Bacteria</taxon>
        <taxon>Pseudomonadati</taxon>
        <taxon>Thermodesulfobacteriota</taxon>
        <taxon>Desulfovibrionia</taxon>
        <taxon>Desulfovibrionales</taxon>
        <taxon>Desulfovibrionaceae</taxon>
        <taxon>Desulfovibrio</taxon>
    </lineage>
</organism>
<gene>
    <name evidence="14" type="primary">ygfK</name>
    <name evidence="14" type="ORF">RSDT_0735</name>
</gene>
<keyword evidence="4" id="KW-0479">Metal-binding</keyword>
<comment type="catalytic activity">
    <reaction evidence="8">
        <text>5,6-dihydrothymine + NAD(+) = thymine + NADH + H(+)</text>
        <dbReference type="Rhea" id="RHEA:28791"/>
        <dbReference type="ChEBI" id="CHEBI:15378"/>
        <dbReference type="ChEBI" id="CHEBI:17821"/>
        <dbReference type="ChEBI" id="CHEBI:27468"/>
        <dbReference type="ChEBI" id="CHEBI:57540"/>
        <dbReference type="ChEBI" id="CHEBI:57945"/>
        <dbReference type="EC" id="1.3.1.1"/>
    </reaction>
</comment>
<dbReference type="KEGG" id="dtr:RSDT_0735"/>
<dbReference type="InterPro" id="IPR017900">
    <property type="entry name" value="4Fe4S_Fe_S_CS"/>
</dbReference>
<evidence type="ECO:0000256" key="9">
    <source>
        <dbReference type="ARBA" id="ARBA00048792"/>
    </source>
</evidence>
<comment type="function">
    <text evidence="10">Involved in pyrimidine base degradation. Catalyzes physiologically the reduction of uracil to 5,6-dihydrouracil (DHU) by using NADH as a specific cosubstrate. It also catalyzes the reverse reaction and the reduction of thymine to 5,6-dihydrothymine (DHT).</text>
</comment>
<dbReference type="InterPro" id="IPR017896">
    <property type="entry name" value="4Fe4S_Fe-S-bd"/>
</dbReference>
<dbReference type="GO" id="GO:0046872">
    <property type="term" value="F:metal ion binding"/>
    <property type="evidence" value="ECO:0007669"/>
    <property type="project" value="UniProtKB-KW"/>
</dbReference>
<accession>A0A1J1DQX5</accession>
<dbReference type="InterPro" id="IPR028261">
    <property type="entry name" value="DPD_II"/>
</dbReference>
<evidence type="ECO:0000256" key="7">
    <source>
        <dbReference type="ARBA" id="ARBA00023014"/>
    </source>
</evidence>
<dbReference type="EC" id="1.3.1.1" evidence="12"/>
<proteinExistence type="predicted"/>
<dbReference type="GO" id="GO:0004159">
    <property type="term" value="F:dihydropyrimidine dehydrogenase (NAD+) activity"/>
    <property type="evidence" value="ECO:0007669"/>
    <property type="project" value="UniProtKB-EC"/>
</dbReference>
<dbReference type="Gene3D" id="1.10.1060.10">
    <property type="entry name" value="Alpha-helical ferredoxin"/>
    <property type="match status" value="1"/>
</dbReference>